<dbReference type="InterPro" id="IPR007159">
    <property type="entry name" value="SpoVT-AbrB_dom"/>
</dbReference>
<evidence type="ECO:0000256" key="1">
    <source>
        <dbReference type="SAM" id="MobiDB-lite"/>
    </source>
</evidence>
<dbReference type="AlphaFoldDB" id="A0AAW5ALH0"/>
<dbReference type="EMBL" id="JAKKDL010000003">
    <property type="protein sequence ID" value="MCF7529344.1"/>
    <property type="molecule type" value="Genomic_DNA"/>
</dbReference>
<organism evidence="3 4">
    <name type="scientific">Neisseria lisongii</name>
    <dbReference type="NCBI Taxonomy" id="2912188"/>
    <lineage>
        <taxon>Bacteria</taxon>
        <taxon>Pseudomonadati</taxon>
        <taxon>Pseudomonadota</taxon>
        <taxon>Betaproteobacteria</taxon>
        <taxon>Neisseriales</taxon>
        <taxon>Neisseriaceae</taxon>
        <taxon>Neisseria</taxon>
    </lineage>
</organism>
<dbReference type="PANTHER" id="PTHR40516:SF1">
    <property type="entry name" value="ANTITOXIN CHPS-RELATED"/>
    <property type="match status" value="1"/>
</dbReference>
<name>A0AAW5ALH0_9NEIS</name>
<dbReference type="RefSeq" id="WP_237092582.1">
    <property type="nucleotide sequence ID" value="NZ_JAKKDL010000003.1"/>
</dbReference>
<feature type="domain" description="SpoVT-AbrB" evidence="2">
    <location>
        <begin position="6"/>
        <end position="52"/>
    </location>
</feature>
<evidence type="ECO:0000313" key="3">
    <source>
        <dbReference type="EMBL" id="MCF7529344.1"/>
    </source>
</evidence>
<proteinExistence type="predicted"/>
<evidence type="ECO:0000259" key="2">
    <source>
        <dbReference type="SMART" id="SM00966"/>
    </source>
</evidence>
<dbReference type="SUPFAM" id="SSF89447">
    <property type="entry name" value="AbrB/MazE/MraZ-like"/>
    <property type="match status" value="1"/>
</dbReference>
<dbReference type="Gene3D" id="2.10.260.10">
    <property type="match status" value="1"/>
</dbReference>
<dbReference type="GO" id="GO:0097351">
    <property type="term" value="F:toxin sequestering activity"/>
    <property type="evidence" value="ECO:0007669"/>
    <property type="project" value="InterPro"/>
</dbReference>
<dbReference type="SMART" id="SM00966">
    <property type="entry name" value="SpoVT_AbrB"/>
    <property type="match status" value="1"/>
</dbReference>
<accession>A0AAW5ALH0</accession>
<reference evidence="3" key="1">
    <citation type="submission" date="2022-01" db="EMBL/GenBank/DDBJ databases">
        <title>Neisseria sp. ZJ104.</title>
        <authorList>
            <person name="Yang C."/>
        </authorList>
    </citation>
    <scope>NUCLEOTIDE SEQUENCE</scope>
    <source>
        <strain evidence="3">ZJ104</strain>
    </source>
</reference>
<gene>
    <name evidence="3" type="ORF">L4H06_03730</name>
</gene>
<feature type="region of interest" description="Disordered" evidence="1">
    <location>
        <begin position="66"/>
        <end position="88"/>
    </location>
</feature>
<sequence>MRIEIKKWGNSKAIRLPKSLTDSLPMNLGDYVEFEQIDDCSVKLSIIPKETHRKPRLSLSERINMTDLEQLQSDPAWENMPPAGKESW</sequence>
<keyword evidence="3" id="KW-0238">DNA-binding</keyword>
<dbReference type="PANTHER" id="PTHR40516">
    <property type="entry name" value="ANTITOXIN CHPS-RELATED"/>
    <property type="match status" value="1"/>
</dbReference>
<dbReference type="Proteomes" id="UP001201397">
    <property type="component" value="Unassembled WGS sequence"/>
</dbReference>
<comment type="caution">
    <text evidence="3">The sequence shown here is derived from an EMBL/GenBank/DDBJ whole genome shotgun (WGS) entry which is preliminary data.</text>
</comment>
<evidence type="ECO:0000313" key="4">
    <source>
        <dbReference type="Proteomes" id="UP001201397"/>
    </source>
</evidence>
<dbReference type="InterPro" id="IPR037914">
    <property type="entry name" value="SpoVT-AbrB_sf"/>
</dbReference>
<dbReference type="Pfam" id="PF04014">
    <property type="entry name" value="MazE_antitoxin"/>
    <property type="match status" value="1"/>
</dbReference>
<dbReference type="GO" id="GO:0003677">
    <property type="term" value="F:DNA binding"/>
    <property type="evidence" value="ECO:0007669"/>
    <property type="project" value="UniProtKB-KW"/>
</dbReference>
<dbReference type="InterPro" id="IPR039052">
    <property type="entry name" value="Antitox_PemI-like"/>
</dbReference>
<protein>
    <submittedName>
        <fullName evidence="3">AbrB/MazE/SpoVT family DNA-binding domain-containing protein</fullName>
    </submittedName>
</protein>